<name>A0A1J1IVX3_9DIPT</name>
<feature type="compositionally biased region" description="Basic residues" evidence="1">
    <location>
        <begin position="78"/>
        <end position="88"/>
    </location>
</feature>
<sequence>MTYGKLKTSVERDLKFNFIETSTMQGSFILVLDLLTTSFNKKQTHHVFCFPVRTPVRYHLNHSPNTIGRQKQINQSKERKKCVMKRKKTGENEKSLSKVNAKTQTESSSMKKRQHILETWKKYTKDTLLEYTRKIPPAQPSSEFYHKRQEENIALRKRGYNMR</sequence>
<gene>
    <name evidence="2" type="ORF">CLUMA_CG017512</name>
</gene>
<evidence type="ECO:0000256" key="1">
    <source>
        <dbReference type="SAM" id="MobiDB-lite"/>
    </source>
</evidence>
<feature type="compositionally biased region" description="Polar residues" evidence="1">
    <location>
        <begin position="97"/>
        <end position="108"/>
    </location>
</feature>
<accession>A0A1J1IVX3</accession>
<feature type="region of interest" description="Disordered" evidence="1">
    <location>
        <begin position="74"/>
        <end position="110"/>
    </location>
</feature>
<dbReference type="EMBL" id="CVRI01000063">
    <property type="protein sequence ID" value="CRL04427.1"/>
    <property type="molecule type" value="Genomic_DNA"/>
</dbReference>
<organism evidence="2 3">
    <name type="scientific">Clunio marinus</name>
    <dbReference type="NCBI Taxonomy" id="568069"/>
    <lineage>
        <taxon>Eukaryota</taxon>
        <taxon>Metazoa</taxon>
        <taxon>Ecdysozoa</taxon>
        <taxon>Arthropoda</taxon>
        <taxon>Hexapoda</taxon>
        <taxon>Insecta</taxon>
        <taxon>Pterygota</taxon>
        <taxon>Neoptera</taxon>
        <taxon>Endopterygota</taxon>
        <taxon>Diptera</taxon>
        <taxon>Nematocera</taxon>
        <taxon>Chironomoidea</taxon>
        <taxon>Chironomidae</taxon>
        <taxon>Clunio</taxon>
    </lineage>
</organism>
<reference evidence="2 3" key="1">
    <citation type="submission" date="2015-04" db="EMBL/GenBank/DDBJ databases">
        <authorList>
            <person name="Syromyatnikov M.Y."/>
            <person name="Popov V.N."/>
        </authorList>
    </citation>
    <scope>NUCLEOTIDE SEQUENCE [LARGE SCALE GENOMIC DNA]</scope>
</reference>
<dbReference type="Proteomes" id="UP000183832">
    <property type="component" value="Unassembled WGS sequence"/>
</dbReference>
<dbReference type="AlphaFoldDB" id="A0A1J1IVX3"/>
<keyword evidence="3" id="KW-1185">Reference proteome</keyword>
<evidence type="ECO:0000313" key="3">
    <source>
        <dbReference type="Proteomes" id="UP000183832"/>
    </source>
</evidence>
<proteinExistence type="predicted"/>
<evidence type="ECO:0000313" key="2">
    <source>
        <dbReference type="EMBL" id="CRL04427.1"/>
    </source>
</evidence>
<protein>
    <submittedName>
        <fullName evidence="2">CLUMA_CG017512, isoform A</fullName>
    </submittedName>
</protein>